<feature type="domain" description="Calcineurin-like phosphoesterase" evidence="6">
    <location>
        <begin position="6"/>
        <end position="206"/>
    </location>
</feature>
<keyword evidence="4" id="KW-0472">Membrane</keyword>
<dbReference type="Proteomes" id="UP001209730">
    <property type="component" value="Unassembled WGS sequence"/>
</dbReference>
<dbReference type="PANTHER" id="PTHR34990">
    <property type="entry name" value="UDP-2,3-DIACYLGLUCOSAMINE HYDROLASE-RELATED"/>
    <property type="match status" value="1"/>
</dbReference>
<organism evidence="7 9">
    <name type="scientific">Microbulbifer thermotolerans</name>
    <dbReference type="NCBI Taxonomy" id="252514"/>
    <lineage>
        <taxon>Bacteria</taxon>
        <taxon>Pseudomonadati</taxon>
        <taxon>Pseudomonadota</taxon>
        <taxon>Gammaproteobacteria</taxon>
        <taxon>Cellvibrionales</taxon>
        <taxon>Microbulbiferaceae</taxon>
        <taxon>Microbulbifer</taxon>
    </lineage>
</organism>
<proteinExistence type="predicted"/>
<sequence length="263" mass="29994">MSNRYRALWISDVHLGSRDSEPQRLADFLAQNRADTVYLVGDIFDMKALAQGKGSWCQSSSLLLGMLSELSSKTPEIIYVPGNHDAPMRSWAGKRLGNIRVEREWVHTAEDGKRYWVTHGDQFEHQIKVNPISYHIGDQSYYFMLRMNRWINYWRGRFDLPWWSLANHVKNRVHAARRLMNSFEEVAIRETGARGFDGVICGHIHRAAIREGGGGARSVTYANCGDWVDSMSAVVEKHDGSLDLLHWHRAPKLASIMTEVVAA</sequence>
<dbReference type="GeneID" id="76607350"/>
<dbReference type="STRING" id="252514.A3224_04710"/>
<dbReference type="AlphaFoldDB" id="A0A143HJS2"/>
<keyword evidence="1" id="KW-1003">Cell membrane</keyword>
<keyword evidence="3" id="KW-0479">Metal-binding</keyword>
<dbReference type="Pfam" id="PF00149">
    <property type="entry name" value="Metallophos"/>
    <property type="match status" value="1"/>
</dbReference>
<dbReference type="InterPro" id="IPR029052">
    <property type="entry name" value="Metallo-depent_PP-like"/>
</dbReference>
<evidence type="ECO:0000313" key="7">
    <source>
        <dbReference type="EMBL" id="AMX01975.1"/>
    </source>
</evidence>
<dbReference type="KEGG" id="mthd:A3224_04710"/>
<dbReference type="EMBL" id="CP014864">
    <property type="protein sequence ID" value="AMX01975.1"/>
    <property type="molecule type" value="Genomic_DNA"/>
</dbReference>
<reference evidence="8" key="3">
    <citation type="submission" date="2022-11" db="EMBL/GenBank/DDBJ databases">
        <title>Chitin-degrading and fungicidal potential of chitinolytic bacterial strains from marine environment of the Pacific Ocean regions.</title>
        <authorList>
            <person name="Pentekhina I."/>
            <person name="Nedashkovskaya O."/>
            <person name="Seitkalieva A."/>
            <person name="Podvolotskaya A."/>
            <person name="Tekutyeva L."/>
            <person name="Balabanova L."/>
        </authorList>
    </citation>
    <scope>NUCLEOTIDE SEQUENCE</scope>
    <source>
        <strain evidence="8">KMM 6838</strain>
    </source>
</reference>
<dbReference type="GO" id="GO:0046872">
    <property type="term" value="F:metal ion binding"/>
    <property type="evidence" value="ECO:0007669"/>
    <property type="project" value="UniProtKB-KW"/>
</dbReference>
<evidence type="ECO:0000256" key="1">
    <source>
        <dbReference type="ARBA" id="ARBA00022475"/>
    </source>
</evidence>
<dbReference type="PANTHER" id="PTHR34990:SF2">
    <property type="entry name" value="BLL8164 PROTEIN"/>
    <property type="match status" value="1"/>
</dbReference>
<accession>A0A143HJS2</accession>
<evidence type="ECO:0000256" key="3">
    <source>
        <dbReference type="ARBA" id="ARBA00022723"/>
    </source>
</evidence>
<dbReference type="Gene3D" id="3.60.21.10">
    <property type="match status" value="1"/>
</dbReference>
<dbReference type="GO" id="GO:0009245">
    <property type="term" value="P:lipid A biosynthetic process"/>
    <property type="evidence" value="ECO:0007669"/>
    <property type="project" value="TreeGrafter"/>
</dbReference>
<evidence type="ECO:0000256" key="5">
    <source>
        <dbReference type="ARBA" id="ARBA00023211"/>
    </source>
</evidence>
<protein>
    <submittedName>
        <fullName evidence="8">UDP-2,3-diacylglucosamine diphosphatase</fullName>
    </submittedName>
    <submittedName>
        <fullName evidence="7">UDP-2,3-diacylglucosamine hydrolase</fullName>
    </submittedName>
</protein>
<keyword evidence="9" id="KW-1185">Reference proteome</keyword>
<dbReference type="Proteomes" id="UP000076077">
    <property type="component" value="Chromosome"/>
</dbReference>
<dbReference type="RefSeq" id="WP_067152092.1">
    <property type="nucleotide sequence ID" value="NZ_CP014864.1"/>
</dbReference>
<dbReference type="InterPro" id="IPR043461">
    <property type="entry name" value="LpxH-like"/>
</dbReference>
<evidence type="ECO:0000313" key="9">
    <source>
        <dbReference type="Proteomes" id="UP000076077"/>
    </source>
</evidence>
<keyword evidence="2" id="KW-0997">Cell inner membrane</keyword>
<dbReference type="EMBL" id="JAPHQB010000003">
    <property type="protein sequence ID" value="MCX2800744.1"/>
    <property type="molecule type" value="Genomic_DNA"/>
</dbReference>
<evidence type="ECO:0000259" key="6">
    <source>
        <dbReference type="Pfam" id="PF00149"/>
    </source>
</evidence>
<evidence type="ECO:0000256" key="2">
    <source>
        <dbReference type="ARBA" id="ARBA00022519"/>
    </source>
</evidence>
<keyword evidence="7" id="KW-0378">Hydrolase</keyword>
<gene>
    <name evidence="7" type="ORF">A3224_04710</name>
    <name evidence="8" type="ORF">OQJ68_02990</name>
</gene>
<dbReference type="OrthoDB" id="9802481at2"/>
<evidence type="ECO:0000256" key="4">
    <source>
        <dbReference type="ARBA" id="ARBA00023136"/>
    </source>
</evidence>
<reference evidence="7" key="1">
    <citation type="submission" date="2016-03" db="EMBL/GenBank/DDBJ databases">
        <authorList>
            <person name="Ploux O."/>
        </authorList>
    </citation>
    <scope>NUCLEOTIDE SEQUENCE [LARGE SCALE GENOMIC DNA]</scope>
    <source>
        <strain evidence="7">DAU221</strain>
    </source>
</reference>
<reference evidence="9" key="2">
    <citation type="submission" date="2016-03" db="EMBL/GenBank/DDBJ databases">
        <authorList>
            <person name="Lee Y.-S."/>
            <person name="Choi Y.-L."/>
        </authorList>
    </citation>
    <scope>NUCLEOTIDE SEQUENCE [LARGE SCALE GENOMIC DNA]</scope>
    <source>
        <strain evidence="9">DAU221</strain>
    </source>
</reference>
<keyword evidence="5" id="KW-0464">Manganese</keyword>
<dbReference type="SUPFAM" id="SSF56300">
    <property type="entry name" value="Metallo-dependent phosphatases"/>
    <property type="match status" value="1"/>
</dbReference>
<dbReference type="InterPro" id="IPR004843">
    <property type="entry name" value="Calcineurin-like_PHP"/>
</dbReference>
<name>A0A143HJS2_MICTH</name>
<dbReference type="GO" id="GO:0016020">
    <property type="term" value="C:membrane"/>
    <property type="evidence" value="ECO:0007669"/>
    <property type="project" value="GOC"/>
</dbReference>
<dbReference type="CDD" id="cd07398">
    <property type="entry name" value="MPP_YbbF-LpxH"/>
    <property type="match status" value="1"/>
</dbReference>
<dbReference type="GO" id="GO:0008758">
    <property type="term" value="F:UDP-2,3-diacylglucosamine hydrolase activity"/>
    <property type="evidence" value="ECO:0007669"/>
    <property type="project" value="TreeGrafter"/>
</dbReference>
<evidence type="ECO:0000313" key="8">
    <source>
        <dbReference type="EMBL" id="MCX2800744.1"/>
    </source>
</evidence>